<proteinExistence type="predicted"/>
<dbReference type="SUPFAM" id="SSF52047">
    <property type="entry name" value="RNI-like"/>
    <property type="match status" value="1"/>
</dbReference>
<organism evidence="2 3">
    <name type="scientific">Penicillium malachiteum</name>
    <dbReference type="NCBI Taxonomy" id="1324776"/>
    <lineage>
        <taxon>Eukaryota</taxon>
        <taxon>Fungi</taxon>
        <taxon>Dikarya</taxon>
        <taxon>Ascomycota</taxon>
        <taxon>Pezizomycotina</taxon>
        <taxon>Eurotiomycetes</taxon>
        <taxon>Eurotiomycetidae</taxon>
        <taxon>Eurotiales</taxon>
        <taxon>Aspergillaceae</taxon>
        <taxon>Penicillium</taxon>
    </lineage>
</organism>
<dbReference type="AlphaFoldDB" id="A0AAD6MQ73"/>
<sequence>MASFSYLPSEIVMQIADYLDDYDMFTAPEMDHRAVLKNRQAGMAKFCLVNRQWYAVGISKLYCRPFLSSGNSFQQFLQTICPNAKNKALDRSDLGSLIYHLDLGNLVHHSSNSKTGRLINKARNLRFMIAPRYSFSVNSLAPLSKCSEMKILDLSRVSSSGITFPTLKNTISKLKKLWCLSLPVSVPLTPTIQNTTGYPGPWPESLTNMTISGDIDARTMERFEWPPKLHTLKISLARGLTNAIIDSILYSPGVQRGLEDFTIESNCTYASVGQFEEVSTSVMYELAFLDRVKIPCDMARFFGMLGTSQMPMDFKALSLGEPADGDGDYVDPDLGEDVILSLELGPLCEIWGLTLPPSFMQEYHLEREEIDDVIMSHLDDVSDEELDEWPALPGLSVRR</sequence>
<gene>
    <name evidence="2" type="ORF">N7493_011833</name>
</gene>
<reference evidence="2" key="2">
    <citation type="submission" date="2023-01" db="EMBL/GenBank/DDBJ databases">
        <authorList>
            <person name="Petersen C."/>
        </authorList>
    </citation>
    <scope>NUCLEOTIDE SEQUENCE</scope>
    <source>
        <strain evidence="2">IBT 17514</strain>
    </source>
</reference>
<protein>
    <recommendedName>
        <fullName evidence="1">F-box domain-containing protein</fullName>
    </recommendedName>
</protein>
<evidence type="ECO:0000313" key="3">
    <source>
        <dbReference type="Proteomes" id="UP001215712"/>
    </source>
</evidence>
<name>A0AAD6MQ73_9EURO</name>
<evidence type="ECO:0000313" key="2">
    <source>
        <dbReference type="EMBL" id="KAJ5703444.1"/>
    </source>
</evidence>
<dbReference type="InterPro" id="IPR032675">
    <property type="entry name" value="LRR_dom_sf"/>
</dbReference>
<dbReference type="Proteomes" id="UP001215712">
    <property type="component" value="Unassembled WGS sequence"/>
</dbReference>
<feature type="domain" description="F-box" evidence="1">
    <location>
        <begin position="1"/>
        <end position="56"/>
    </location>
</feature>
<evidence type="ECO:0000259" key="1">
    <source>
        <dbReference type="PROSITE" id="PS50181"/>
    </source>
</evidence>
<reference evidence="2" key="1">
    <citation type="journal article" date="2023" name="IMA Fungus">
        <title>Comparative genomic study of the Penicillium genus elucidates a diverse pangenome and 15 lateral gene transfer events.</title>
        <authorList>
            <person name="Petersen C."/>
            <person name="Sorensen T."/>
            <person name="Nielsen M.R."/>
            <person name="Sondergaard T.E."/>
            <person name="Sorensen J.L."/>
            <person name="Fitzpatrick D.A."/>
            <person name="Frisvad J.C."/>
            <person name="Nielsen K.L."/>
        </authorList>
    </citation>
    <scope>NUCLEOTIDE SEQUENCE</scope>
    <source>
        <strain evidence="2">IBT 17514</strain>
    </source>
</reference>
<keyword evidence="3" id="KW-1185">Reference proteome</keyword>
<dbReference type="PROSITE" id="PS50181">
    <property type="entry name" value="FBOX"/>
    <property type="match status" value="1"/>
</dbReference>
<dbReference type="InterPro" id="IPR001810">
    <property type="entry name" value="F-box_dom"/>
</dbReference>
<dbReference type="Gene3D" id="3.80.10.10">
    <property type="entry name" value="Ribonuclease Inhibitor"/>
    <property type="match status" value="1"/>
</dbReference>
<accession>A0AAD6MQ73</accession>
<dbReference type="EMBL" id="JAQJAN010000023">
    <property type="protein sequence ID" value="KAJ5703444.1"/>
    <property type="molecule type" value="Genomic_DNA"/>
</dbReference>
<comment type="caution">
    <text evidence="2">The sequence shown here is derived from an EMBL/GenBank/DDBJ whole genome shotgun (WGS) entry which is preliminary data.</text>
</comment>